<sequence>MENIHLHDDLAGNTSRVPVTTRHGPVIGGRASNGAVAFLEIPYALPPGRFEDPKPLPDDFRYENREYTQETRYGVQPTNDGQADGKGTPFEDKVGLGGPSENPLFLNIVCPPSFPSNTGFPVKVYIHGGFLQFGSPHTLGSQAQYIATERSEVWVNIGYRLSAFGFLASDKPLLSGNYGFKDQWTALEWIKLNISSFGGDPNDIQVTGLSAGAHSVHQLLHHASRLPDGQKAPFNSAVLQSNAILTDPKTPAEYRPQFEALCRALNLDPNAPDILSTLRDPAKVPWKAITHVIETEKLGKYGTFRGCLYGDWLSGPPDPMAWQRTGGLARGLKAHGVRSIILGDLTEEWYLYSIAHPIQTPRDIVPNLERYFPDDIVKKLVGRWPTLPDNAGSEEAQKVYGEILSCGQVHLPVRILAQDLHAGGFPVLRYEICWTPEQNRTEGYVTHGTDRCLWAFRVPTLERSQVSIARQWVDRVSVEMAEITGGIKAPPKVNTVLALRENATIAWEEDNKWDKYMALSDILPHYGN</sequence>
<evidence type="ECO:0000256" key="2">
    <source>
        <dbReference type="ARBA" id="ARBA00022801"/>
    </source>
</evidence>
<evidence type="ECO:0000259" key="4">
    <source>
        <dbReference type="Pfam" id="PF00135"/>
    </source>
</evidence>
<dbReference type="AlphaFoldDB" id="A0A9P5YDB4"/>
<reference evidence="5" key="1">
    <citation type="submission" date="2020-11" db="EMBL/GenBank/DDBJ databases">
        <authorList>
            <consortium name="DOE Joint Genome Institute"/>
            <person name="Ahrendt S."/>
            <person name="Riley R."/>
            <person name="Andreopoulos W."/>
            <person name="Labutti K."/>
            <person name="Pangilinan J."/>
            <person name="Ruiz-Duenas F.J."/>
            <person name="Barrasa J.M."/>
            <person name="Sanchez-Garcia M."/>
            <person name="Camarero S."/>
            <person name="Miyauchi S."/>
            <person name="Serrano A."/>
            <person name="Linde D."/>
            <person name="Babiker R."/>
            <person name="Drula E."/>
            <person name="Ayuso-Fernandez I."/>
            <person name="Pacheco R."/>
            <person name="Padilla G."/>
            <person name="Ferreira P."/>
            <person name="Barriuso J."/>
            <person name="Kellner H."/>
            <person name="Castanera R."/>
            <person name="Alfaro M."/>
            <person name="Ramirez L."/>
            <person name="Pisabarro A.G."/>
            <person name="Kuo A."/>
            <person name="Tritt A."/>
            <person name="Lipzen A."/>
            <person name="He G."/>
            <person name="Yan M."/>
            <person name="Ng V."/>
            <person name="Cullen D."/>
            <person name="Martin F."/>
            <person name="Rosso M.-N."/>
            <person name="Henrissat B."/>
            <person name="Hibbett D."/>
            <person name="Martinez A.T."/>
            <person name="Grigoriev I.V."/>
        </authorList>
    </citation>
    <scope>NUCLEOTIDE SEQUENCE</scope>
    <source>
        <strain evidence="5">CBS 247.69</strain>
    </source>
</reference>
<dbReference type="Pfam" id="PF00135">
    <property type="entry name" value="COesterase"/>
    <property type="match status" value="1"/>
</dbReference>
<protein>
    <recommendedName>
        <fullName evidence="3">Carboxylic ester hydrolase</fullName>
        <ecNumber evidence="3">3.1.1.-</ecNumber>
    </recommendedName>
</protein>
<dbReference type="PANTHER" id="PTHR43142:SF1">
    <property type="entry name" value="CARBOXYLIC ESTER HYDROLASE"/>
    <property type="match status" value="1"/>
</dbReference>
<dbReference type="InterPro" id="IPR019826">
    <property type="entry name" value="Carboxylesterase_B_AS"/>
</dbReference>
<dbReference type="PROSITE" id="PS00122">
    <property type="entry name" value="CARBOXYLESTERASE_B_1"/>
    <property type="match status" value="1"/>
</dbReference>
<dbReference type="GO" id="GO:0016787">
    <property type="term" value="F:hydrolase activity"/>
    <property type="evidence" value="ECO:0007669"/>
    <property type="project" value="UniProtKB-KW"/>
</dbReference>
<dbReference type="SUPFAM" id="SSF53474">
    <property type="entry name" value="alpha/beta-Hydrolases"/>
    <property type="match status" value="1"/>
</dbReference>
<dbReference type="Proteomes" id="UP000807353">
    <property type="component" value="Unassembled WGS sequence"/>
</dbReference>
<keyword evidence="2 3" id="KW-0378">Hydrolase</keyword>
<name>A0A9P5YDB4_9AGAR</name>
<organism evidence="5 6">
    <name type="scientific">Collybia nuda</name>
    <dbReference type="NCBI Taxonomy" id="64659"/>
    <lineage>
        <taxon>Eukaryota</taxon>
        <taxon>Fungi</taxon>
        <taxon>Dikarya</taxon>
        <taxon>Basidiomycota</taxon>
        <taxon>Agaricomycotina</taxon>
        <taxon>Agaricomycetes</taxon>
        <taxon>Agaricomycetidae</taxon>
        <taxon>Agaricales</taxon>
        <taxon>Tricholomatineae</taxon>
        <taxon>Clitocybaceae</taxon>
        <taxon>Collybia</taxon>
    </lineage>
</organism>
<dbReference type="InterPro" id="IPR002018">
    <property type="entry name" value="CarbesteraseB"/>
</dbReference>
<proteinExistence type="inferred from homology"/>
<keyword evidence="6" id="KW-1185">Reference proteome</keyword>
<dbReference type="PANTHER" id="PTHR43142">
    <property type="entry name" value="CARBOXYLIC ESTER HYDROLASE"/>
    <property type="match status" value="1"/>
</dbReference>
<dbReference type="OrthoDB" id="6846267at2759"/>
<accession>A0A9P5YDB4</accession>
<evidence type="ECO:0000313" key="6">
    <source>
        <dbReference type="Proteomes" id="UP000807353"/>
    </source>
</evidence>
<dbReference type="EMBL" id="MU150246">
    <property type="protein sequence ID" value="KAF9465590.1"/>
    <property type="molecule type" value="Genomic_DNA"/>
</dbReference>
<dbReference type="InterPro" id="IPR029058">
    <property type="entry name" value="AB_hydrolase_fold"/>
</dbReference>
<evidence type="ECO:0000313" key="5">
    <source>
        <dbReference type="EMBL" id="KAF9465590.1"/>
    </source>
</evidence>
<comment type="caution">
    <text evidence="5">The sequence shown here is derived from an EMBL/GenBank/DDBJ whole genome shotgun (WGS) entry which is preliminary data.</text>
</comment>
<comment type="similarity">
    <text evidence="1 3">Belongs to the type-B carboxylesterase/lipase family.</text>
</comment>
<dbReference type="EC" id="3.1.1.-" evidence="3"/>
<evidence type="ECO:0000256" key="1">
    <source>
        <dbReference type="ARBA" id="ARBA00005964"/>
    </source>
</evidence>
<feature type="domain" description="Carboxylesterase type B" evidence="4">
    <location>
        <begin position="19"/>
        <end position="466"/>
    </location>
</feature>
<evidence type="ECO:0000256" key="3">
    <source>
        <dbReference type="RuleBase" id="RU361235"/>
    </source>
</evidence>
<gene>
    <name evidence="5" type="ORF">BDZ94DRAFT_326272</name>
</gene>
<dbReference type="Gene3D" id="3.40.50.1820">
    <property type="entry name" value="alpha/beta hydrolase"/>
    <property type="match status" value="1"/>
</dbReference>